<comment type="caution">
    <text evidence="1">The sequence shown here is derived from an EMBL/GenBank/DDBJ whole genome shotgun (WGS) entry which is preliminary data.</text>
</comment>
<accession>A0ACC2JRS8</accession>
<name>A0ACC2JRS8_9PEZI</name>
<protein>
    <submittedName>
        <fullName evidence="1">Uncharacterized protein</fullName>
    </submittedName>
</protein>
<evidence type="ECO:0000313" key="2">
    <source>
        <dbReference type="Proteomes" id="UP001153332"/>
    </source>
</evidence>
<sequence length="117" mass="13471">MCFIAVAQWERYRDAKVMYSLHVHRGDDVVEAELAEMCDRLGWELGPTKWKTSRSSSHGNRYARNLRLYAVMGQIIDVFFTTDHWTRRKTVISGSYTLAVVLADLTALSYFYADGVN</sequence>
<dbReference type="Proteomes" id="UP001153332">
    <property type="component" value="Unassembled WGS sequence"/>
</dbReference>
<gene>
    <name evidence="1" type="ORF">O1611_g3442</name>
</gene>
<reference evidence="1" key="1">
    <citation type="submission" date="2022-12" db="EMBL/GenBank/DDBJ databases">
        <title>Genome Sequence of Lasiodiplodia mahajangana.</title>
        <authorList>
            <person name="Buettner E."/>
        </authorList>
    </citation>
    <scope>NUCLEOTIDE SEQUENCE</scope>
    <source>
        <strain evidence="1">VT137</strain>
    </source>
</reference>
<organism evidence="1 2">
    <name type="scientific">Lasiodiplodia mahajangana</name>
    <dbReference type="NCBI Taxonomy" id="1108764"/>
    <lineage>
        <taxon>Eukaryota</taxon>
        <taxon>Fungi</taxon>
        <taxon>Dikarya</taxon>
        <taxon>Ascomycota</taxon>
        <taxon>Pezizomycotina</taxon>
        <taxon>Dothideomycetes</taxon>
        <taxon>Dothideomycetes incertae sedis</taxon>
        <taxon>Botryosphaeriales</taxon>
        <taxon>Botryosphaeriaceae</taxon>
        <taxon>Lasiodiplodia</taxon>
    </lineage>
</organism>
<dbReference type="EMBL" id="JAPUUL010000559">
    <property type="protein sequence ID" value="KAJ8130188.1"/>
    <property type="molecule type" value="Genomic_DNA"/>
</dbReference>
<evidence type="ECO:0000313" key="1">
    <source>
        <dbReference type="EMBL" id="KAJ8130188.1"/>
    </source>
</evidence>
<proteinExistence type="predicted"/>
<keyword evidence="2" id="KW-1185">Reference proteome</keyword>